<evidence type="ECO:0000256" key="2">
    <source>
        <dbReference type="SAM" id="MobiDB-lite"/>
    </source>
</evidence>
<keyword evidence="3" id="KW-0732">Signal</keyword>
<evidence type="ECO:0000313" key="4">
    <source>
        <dbReference type="EMBL" id="KGB20637.1"/>
    </source>
</evidence>
<dbReference type="InterPro" id="IPR011990">
    <property type="entry name" value="TPR-like_helical_dom_sf"/>
</dbReference>
<dbReference type="Gene3D" id="1.25.40.10">
    <property type="entry name" value="Tetratricopeptide repeat domain"/>
    <property type="match status" value="1"/>
</dbReference>
<dbReference type="PATRIC" id="fig|104102.7.peg.3589"/>
<evidence type="ECO:0000313" key="5">
    <source>
        <dbReference type="Proteomes" id="UP000029448"/>
    </source>
</evidence>
<feature type="chain" id="PRO_5001905773" description="Cell division coordinator CpoB" evidence="3">
    <location>
        <begin position="36"/>
        <end position="295"/>
    </location>
</feature>
<dbReference type="EMBL" id="JOKM01000123">
    <property type="protein sequence ID" value="KGB20637.1"/>
    <property type="molecule type" value="Genomic_DNA"/>
</dbReference>
<dbReference type="SUPFAM" id="SSF48452">
    <property type="entry name" value="TPR-like"/>
    <property type="match status" value="1"/>
</dbReference>
<evidence type="ECO:0008006" key="6">
    <source>
        <dbReference type="Google" id="ProtNLM"/>
    </source>
</evidence>
<reference evidence="4 5" key="1">
    <citation type="submission" date="2014-06" db="EMBL/GenBank/DDBJ databases">
        <title>Functional and comparative genomic analyses of the Drosophila gut microbiota identify candidate symbiosis factors.</title>
        <authorList>
            <person name="Newell P.D."/>
            <person name="Chaston J.M."/>
            <person name="Douglas A.E."/>
        </authorList>
    </citation>
    <scope>NUCLEOTIDE SEQUENCE [LARGE SCALE GENOMIC DNA]</scope>
    <source>
        <strain evidence="4 5">DmCS_006</strain>
    </source>
</reference>
<protein>
    <recommendedName>
        <fullName evidence="6">Cell division coordinator CpoB</fullName>
    </recommendedName>
</protein>
<sequence>MKRLVMTSVSACGRMAVLGLPLAAVLAASTPLAHAQEVSSREGLALQNQIMALQQQLSQIQSSGGSGALPAPSATPAPSSGGGGDLTAQLLERVNTLEQQQREMRGEIDQLTNDLQKQTAALSKQVADAQFAAQNGGGGAAAGAAAGAATAATASAASGSGADAAAKPTTPDAMLAAGKAALQKRDYATAHENAEGALKNAKGSFKVDAQFLLAQSLAGEKQYRQSAVAYYDAYRQAPKSARAPDALLGVTASLLALGDKKAACQALGKLKSEFPSPTQRVSHAAEIYAGRGGCQ</sequence>
<feature type="region of interest" description="Disordered" evidence="2">
    <location>
        <begin position="61"/>
        <end position="86"/>
    </location>
</feature>
<evidence type="ECO:0000256" key="3">
    <source>
        <dbReference type="SAM" id="SignalP"/>
    </source>
</evidence>
<feature type="signal peptide" evidence="3">
    <location>
        <begin position="1"/>
        <end position="35"/>
    </location>
</feature>
<dbReference type="AlphaFoldDB" id="A0A094YH37"/>
<evidence type="ECO:0000256" key="1">
    <source>
        <dbReference type="SAM" id="Coils"/>
    </source>
</evidence>
<name>A0A094YH37_9PROT</name>
<feature type="compositionally biased region" description="Low complexity" evidence="2">
    <location>
        <begin position="61"/>
        <end position="79"/>
    </location>
</feature>
<accession>A0A094YH37</accession>
<dbReference type="RefSeq" id="WP_081939163.1">
    <property type="nucleotide sequence ID" value="NZ_JACAOJ010000037.1"/>
</dbReference>
<dbReference type="STRING" id="104102.AtDm6_3644"/>
<feature type="coiled-coil region" evidence="1">
    <location>
        <begin position="87"/>
        <end position="121"/>
    </location>
</feature>
<dbReference type="Proteomes" id="UP000029448">
    <property type="component" value="Unassembled WGS sequence"/>
</dbReference>
<comment type="caution">
    <text evidence="4">The sequence shown here is derived from an EMBL/GenBank/DDBJ whole genome shotgun (WGS) entry which is preliminary data.</text>
</comment>
<keyword evidence="5" id="KW-1185">Reference proteome</keyword>
<keyword evidence="1" id="KW-0175">Coiled coil</keyword>
<gene>
    <name evidence="4" type="ORF">AtDm6_3644</name>
</gene>
<organism evidence="4 5">
    <name type="scientific">Acetobacter tropicalis</name>
    <dbReference type="NCBI Taxonomy" id="104102"/>
    <lineage>
        <taxon>Bacteria</taxon>
        <taxon>Pseudomonadati</taxon>
        <taxon>Pseudomonadota</taxon>
        <taxon>Alphaproteobacteria</taxon>
        <taxon>Acetobacterales</taxon>
        <taxon>Acetobacteraceae</taxon>
        <taxon>Acetobacter</taxon>
    </lineage>
</organism>
<proteinExistence type="predicted"/>